<dbReference type="SUPFAM" id="SSF51126">
    <property type="entry name" value="Pectin lyase-like"/>
    <property type="match status" value="1"/>
</dbReference>
<gene>
    <name evidence="2" type="ORF">BSF38_05578</name>
</gene>
<dbReference type="InterPro" id="IPR012334">
    <property type="entry name" value="Pectin_lyas_fold"/>
</dbReference>
<feature type="compositionally biased region" description="Gly residues" evidence="1">
    <location>
        <begin position="951"/>
        <end position="960"/>
    </location>
</feature>
<name>A0A1U7CYF8_9BACT</name>
<dbReference type="AlphaFoldDB" id="A0A1U7CYF8"/>
<protein>
    <submittedName>
        <fullName evidence="2">Uncharacterized protein</fullName>
    </submittedName>
</protein>
<feature type="region of interest" description="Disordered" evidence="1">
    <location>
        <begin position="405"/>
        <end position="429"/>
    </location>
</feature>
<feature type="region of interest" description="Disordered" evidence="1">
    <location>
        <begin position="936"/>
        <end position="960"/>
    </location>
</feature>
<organism evidence="2 3">
    <name type="scientific">Paludisphaera borealis</name>
    <dbReference type="NCBI Taxonomy" id="1387353"/>
    <lineage>
        <taxon>Bacteria</taxon>
        <taxon>Pseudomonadati</taxon>
        <taxon>Planctomycetota</taxon>
        <taxon>Planctomycetia</taxon>
        <taxon>Isosphaerales</taxon>
        <taxon>Isosphaeraceae</taxon>
        <taxon>Paludisphaera</taxon>
    </lineage>
</organism>
<reference evidence="3" key="1">
    <citation type="submission" date="2016-12" db="EMBL/GenBank/DDBJ databases">
        <title>Comparative genomics of four Isosphaeraceae planctomycetes: a common pool of plasmids and glycoside hydrolase genes.</title>
        <authorList>
            <person name="Ivanova A."/>
        </authorList>
    </citation>
    <scope>NUCLEOTIDE SEQUENCE [LARGE SCALE GENOMIC DNA]</scope>
    <source>
        <strain evidence="3">PX4</strain>
    </source>
</reference>
<evidence type="ECO:0000313" key="2">
    <source>
        <dbReference type="EMBL" id="APW63990.1"/>
    </source>
</evidence>
<dbReference type="EMBL" id="CP019082">
    <property type="protein sequence ID" value="APW63990.1"/>
    <property type="molecule type" value="Genomic_DNA"/>
</dbReference>
<keyword evidence="3" id="KW-1185">Reference proteome</keyword>
<dbReference type="KEGG" id="pbor:BSF38_05578"/>
<accession>A0A1U7CYF8</accession>
<evidence type="ECO:0000313" key="3">
    <source>
        <dbReference type="Proteomes" id="UP000186309"/>
    </source>
</evidence>
<dbReference type="STRING" id="1387353.BSF38_05578"/>
<dbReference type="Proteomes" id="UP000186309">
    <property type="component" value="Chromosome"/>
</dbReference>
<dbReference type="Gene3D" id="2.160.20.10">
    <property type="entry name" value="Single-stranded right-handed beta-helix, Pectin lyase-like"/>
    <property type="match status" value="1"/>
</dbReference>
<dbReference type="InterPro" id="IPR011050">
    <property type="entry name" value="Pectin_lyase_fold/virulence"/>
</dbReference>
<dbReference type="OrthoDB" id="244775at2"/>
<evidence type="ECO:0000256" key="1">
    <source>
        <dbReference type="SAM" id="MobiDB-lite"/>
    </source>
</evidence>
<proteinExistence type="predicted"/>
<dbReference type="RefSeq" id="WP_076350282.1">
    <property type="nucleotide sequence ID" value="NZ_CP019082.1"/>
</dbReference>
<sequence>MNPATMRTTAVGFLFLLAFVLDEPKSVRAASYQAAGGRPVARWIGQDGQDFVANNNRREPNDVQDVHIVLSNLDPDREISFIDILHLSGDPAQWQYNVESFAWKIEVKRQKGSTQADLYIEPSGWEGARDYKMLVRYDNGPEHQLILRGRKVNSSLRTAQSTLGLKWVGQDGFDRVGTGPEVGPDGLQDARIQVAGISKKAQIKAVRIDGPGGAKWESGINPQLLPGTEFWADPKTPSEGDLFFHPSRDLNGQTLKVRILYQNDTMDSATVQAGRCDPKLQMPELTTPKVHLATATARWLGQDGQDVNGPGDVHVTVSGLGKLPDLAGAVLTDSVRGAWVYRAAGDEKLKATEEWESNGALTIRPGSASGSLDLFFPPSRDETGANLVLRLVSKTGQSLIAQFPGGACDPTRRAPTPTANRTEAKPGDDLQAAVDRGGVVSLAPGTYRLTQPLILNKPTTLTAEQKGATLLFSQPAGATPWTTAIKIHCGNTTLNGFAVRFEGPIRWNTEVSYGSAVIGTTDDRDPQRHELKVGVAVTNLDLEGPAATDPSKWVEAMRLMRFTNAMSGRIEGNTLKGGPIEFFKGPWVCLNNVCTGTQPGTFSQGVFTGHGTNDVVARGNRVKPVEPSGKVWRFLVLTQNGANDLVEQNEVEGIGEIDGDGVPRINAPEIILTESYRVSYEGKLRALSDDGLLLRTGRMQGVDVRPGDVVSLLTGPAAGQWRRVAQPLDPTTLLVDAPIPKGTEYVSISRGFVNERFVGNRIDIRGSRTSTCMVLPGNHFGLLVEKNHLLGGAASLGCSACATESPVAWGWSHAPVLGAVVRGNVFEDSETGATLGVSHDPKFVKVNTGRVYMSAVVEDNQVRWTNPFLTRHAGSADKKPLRGVTFGFPHAAHAGEFLVTAARNTLDAPAGRKLGPSLIVHSAELNKQPLLNKNFSLPRQGEADRDKAPSAGGGPPGLRR</sequence>